<dbReference type="STRING" id="74348.SAMN04488523_12316"/>
<dbReference type="EMBL" id="FOMW01000023">
    <property type="protein sequence ID" value="SFF16050.1"/>
    <property type="molecule type" value="Genomic_DNA"/>
</dbReference>
<accession>A0A1I2GGD8</accession>
<proteinExistence type="predicted"/>
<reference evidence="3" key="1">
    <citation type="submission" date="2016-10" db="EMBL/GenBank/DDBJ databases">
        <authorList>
            <person name="Varghese N."/>
            <person name="Submissions S."/>
        </authorList>
    </citation>
    <scope>NUCLEOTIDE SEQUENCE [LARGE SCALE GENOMIC DNA]</scope>
    <source>
        <strain evidence="3">DSM 11443</strain>
    </source>
</reference>
<organism evidence="2 3">
    <name type="scientific">Sulfitobacter brevis</name>
    <dbReference type="NCBI Taxonomy" id="74348"/>
    <lineage>
        <taxon>Bacteria</taxon>
        <taxon>Pseudomonadati</taxon>
        <taxon>Pseudomonadota</taxon>
        <taxon>Alphaproteobacteria</taxon>
        <taxon>Rhodobacterales</taxon>
        <taxon>Roseobacteraceae</taxon>
        <taxon>Sulfitobacter</taxon>
    </lineage>
</organism>
<dbReference type="AlphaFoldDB" id="A0A1I2GGD8"/>
<evidence type="ECO:0000313" key="2">
    <source>
        <dbReference type="EMBL" id="SFF16050.1"/>
    </source>
</evidence>
<feature type="region of interest" description="Disordered" evidence="1">
    <location>
        <begin position="1"/>
        <end position="32"/>
    </location>
</feature>
<gene>
    <name evidence="2" type="ORF">SAMN04488523_12316</name>
</gene>
<dbReference type="Proteomes" id="UP000198977">
    <property type="component" value="Unassembled WGS sequence"/>
</dbReference>
<keyword evidence="3" id="KW-1185">Reference proteome</keyword>
<evidence type="ECO:0000313" key="3">
    <source>
        <dbReference type="Proteomes" id="UP000198977"/>
    </source>
</evidence>
<sequence length="60" mass="6750">MRFKVDRPARQQSENTATLPYRGKRSGGVTEDRISIRPDVTTNRYDVRRQNGSAAEIAGV</sequence>
<protein>
    <submittedName>
        <fullName evidence="2">Uncharacterized protein</fullName>
    </submittedName>
</protein>
<evidence type="ECO:0000256" key="1">
    <source>
        <dbReference type="SAM" id="MobiDB-lite"/>
    </source>
</evidence>
<name>A0A1I2GGD8_9RHOB</name>